<dbReference type="PROSITE" id="PS51292">
    <property type="entry name" value="ZF_RING_CH"/>
    <property type="match status" value="1"/>
</dbReference>
<dbReference type="Pfam" id="PF23113">
    <property type="entry name" value="MARCHF6_C"/>
    <property type="match status" value="1"/>
</dbReference>
<evidence type="ECO:0000256" key="9">
    <source>
        <dbReference type="ARBA" id="ARBA00022786"/>
    </source>
</evidence>
<accession>A0A8H6RBR1</accession>
<evidence type="ECO:0000256" key="8">
    <source>
        <dbReference type="ARBA" id="ARBA00022771"/>
    </source>
</evidence>
<dbReference type="GO" id="GO:0005789">
    <property type="term" value="C:endoplasmic reticulum membrane"/>
    <property type="evidence" value="ECO:0007669"/>
    <property type="project" value="TreeGrafter"/>
</dbReference>
<protein>
    <recommendedName>
        <fullName evidence="4">RING-type E3 ubiquitin transferase</fullName>
        <ecNumber evidence="4">2.3.2.27</ecNumber>
    </recommendedName>
</protein>
<feature type="compositionally biased region" description="Polar residues" evidence="15">
    <location>
        <begin position="48"/>
        <end position="60"/>
    </location>
</feature>
<dbReference type="InterPro" id="IPR013083">
    <property type="entry name" value="Znf_RING/FYVE/PHD"/>
</dbReference>
<comment type="caution">
    <text evidence="19">The sequence shown here is derived from an EMBL/GenBank/DDBJ whole genome shotgun (WGS) entry which is preliminary data.</text>
</comment>
<evidence type="ECO:0000256" key="7">
    <source>
        <dbReference type="ARBA" id="ARBA00022723"/>
    </source>
</evidence>
<dbReference type="PROSITE" id="PS50089">
    <property type="entry name" value="ZF_RING_2"/>
    <property type="match status" value="1"/>
</dbReference>
<keyword evidence="8 13" id="KW-0863">Zinc-finger</keyword>
<feature type="transmembrane region" description="Helical" evidence="16">
    <location>
        <begin position="1338"/>
        <end position="1356"/>
    </location>
</feature>
<evidence type="ECO:0000256" key="6">
    <source>
        <dbReference type="ARBA" id="ARBA00022692"/>
    </source>
</evidence>
<feature type="compositionally biased region" description="Low complexity" evidence="15">
    <location>
        <begin position="589"/>
        <end position="606"/>
    </location>
</feature>
<evidence type="ECO:0000259" key="18">
    <source>
        <dbReference type="PROSITE" id="PS51292"/>
    </source>
</evidence>
<sequence>MNDTDGDWAFDPAINGRFDNADHESGTEEKDIMNDPEFAPPTRRDTASSKGTAGDSQNGGETCRICRSEGTPEEPLFYPCKCSGSIKFVHQECLMEWLSHSQKKHCELCKTPFRFTKLYDANMPTTLPWTVFLRRACVHVAVMTLRACRALLVSAVWLLLLPYFVRWAWRWMFWMADVGWAREAYLSKTQAAILGQQAQSEASQLIQNATSSIPDTLYATFEQLLGSSFGLRTTGGTKTAQPVDAVAMIGEALTSALKNATGMADEQDSYNTTTYSAHASPSILSSWTYISELTSSSYINRIILDIFEGQLITCVVIVGFILVFLIREWVVQQQPLVNLDNINNAQRALERQERQLQRRRRRQERQAELLEQARQRLLDLQENERTGSESAEQSSEGLRWIGWEKLYFLIDSATEDSRDTGDNDDARRLFKSKAELVMLSVFAAEKSGVDANEITEKIVSKLQELPSAQREEWEEALIVEIRKRNHGRSGPNSESTSTSTSSTHVQGFNSSLHPEVGATLGGGNLQGADRAASPSAESSSSTRRPPMPTRDSSSRAAQIQRVLEEADGVLAAHGRHSTASSPRSTKVEPSTASPSLASVPSSSDGSWLNVPRPDEQASQDTAKEEAQEPVIDHTDIFQDNNDEMPITNAGPDAKINIKRTGKGKGRAIVPEPTEDKKEQRPTLTTQELRRRLLEITPSGDDDDDDALDPQSTSPMSPLHSGAERVETSHQPDVESPSFDSTNAFADEAAIDLAVEREEQRQLNEIDLAGDHVAEDTSNSDSPAAANAVPVDAPPSRWQRLADWFWGDIQAQAPEPVPAPAEERLDDDEDPEAPFVPIEDGQPLIAAHANDDALPENDPEVVAAAQQAGLDAEAVEDAEDLEGIFELIGFQGPIIGLFQTSCFCAILVCGTVYGAVGMPYIGGKIVLSFLGSPIEFLVKTPLQILSFVTDIIVDLALLIFGWSTVVAALFTDWVLAMMQKWMPNSLDHSFTKWISDVASSTAASAGHRLQNLVMSGNEPVEDFGWNTALLGASAHSHASLMTLKHEVDAVLAFVRGSITTVVETISAGSASLAWERLIDALTSISQISAHALAGLEALQQHVAPLFSALRGLRYGSLTFPSTETKPLDPTLVYWSTTDRSWAVLTGYVALAAIAAVYVAIDKNFTRSQTGQKTEKLVRDSLRQAGGVLKVILIISIEMLVFPLYCGLLLDIAFLPLFQSASVASRWAFAMKAPYTFCFVHWFIGTCYMFHFALFVGMCRKILRKGVLWFIRDPDDPTFHPVRDVLERNVTTQLRKIAFSALVYGALVILCLGGVIWSIGKVFSGIFPIHLISTEPFLEFPFDLLVFAFMTPVLFQYLKPSTAVNAMYSWWLRRCARFLRLSHFMFDDRRKDEEGRHVRKTWTSFLLFRKANVDEAANYQLAESKDVPEVYFKRDGKYVLTPCNDQYRPPKPGEATLHVEDGNVYIADKEGKKSEHFSTVYVPPFFRLRVTLFMVCLWMFSAMTGLCVTLLPLCFGRMVLSFVLPQHVMVNDIYPYSIGAYFFGSVLYIILHGGSTARSLREKADIDLKAWTDAAKKYTLQAVKCLYVYGFLAMLPLVFALLLQFYFILPLHTYLVANLAPALKEAAANGNNSTTTNFLNTTIAAFATKGNQTESLDQLSPTLADHAVHIFSDYALGFLYLRIALRAITSTPTSRAAEAVRRITADGYFNPDARLATRFFILPITLLSITLLTAPLGLANALLNFLTWASIKLPETMVIMINRYSYPITAGWILLVFGSSEVVKATGRWRARIRDEVYLVGERLHNFGEKKPPVGSKSVVRRERG</sequence>
<feature type="region of interest" description="Disordered" evidence="15">
    <location>
        <begin position="484"/>
        <end position="557"/>
    </location>
</feature>
<feature type="compositionally biased region" description="Basic residues" evidence="15">
    <location>
        <begin position="656"/>
        <end position="665"/>
    </location>
</feature>
<dbReference type="OrthoDB" id="1108038at2759"/>
<evidence type="ECO:0000256" key="3">
    <source>
        <dbReference type="ARBA" id="ARBA00004906"/>
    </source>
</evidence>
<dbReference type="EMBL" id="JABCIY010000204">
    <property type="protein sequence ID" value="KAF7188910.1"/>
    <property type="molecule type" value="Genomic_DNA"/>
</dbReference>
<evidence type="ECO:0000256" key="5">
    <source>
        <dbReference type="ARBA" id="ARBA00022679"/>
    </source>
</evidence>
<feature type="compositionally biased region" description="Polar residues" evidence="15">
    <location>
        <begin position="577"/>
        <end position="588"/>
    </location>
</feature>
<dbReference type="Proteomes" id="UP000660729">
    <property type="component" value="Unassembled WGS sequence"/>
</dbReference>
<feature type="transmembrane region" description="Helical" evidence="16">
    <location>
        <begin position="1232"/>
        <end position="1254"/>
    </location>
</feature>
<feature type="compositionally biased region" description="Basic and acidic residues" evidence="15">
    <location>
        <begin position="19"/>
        <end position="33"/>
    </location>
</feature>
<dbReference type="GO" id="GO:0008270">
    <property type="term" value="F:zinc ion binding"/>
    <property type="evidence" value="ECO:0007669"/>
    <property type="project" value="UniProtKB-KW"/>
</dbReference>
<feature type="domain" description="RING-type" evidence="17">
    <location>
        <begin position="63"/>
        <end position="110"/>
    </location>
</feature>
<feature type="transmembrane region" description="Helical" evidence="16">
    <location>
        <begin position="1295"/>
        <end position="1318"/>
    </location>
</feature>
<gene>
    <name evidence="19" type="ORF">HII31_09833</name>
</gene>
<dbReference type="PANTHER" id="PTHR13145:SF0">
    <property type="entry name" value="E3 UBIQUITIN-PROTEIN LIGASE MARCHF6"/>
    <property type="match status" value="1"/>
</dbReference>
<evidence type="ECO:0000313" key="20">
    <source>
        <dbReference type="Proteomes" id="UP000660729"/>
    </source>
</evidence>
<dbReference type="Pfam" id="PF12906">
    <property type="entry name" value="RINGv"/>
    <property type="match status" value="1"/>
</dbReference>
<dbReference type="SUPFAM" id="SSF57850">
    <property type="entry name" value="RING/U-box"/>
    <property type="match status" value="1"/>
</dbReference>
<organism evidence="19 20">
    <name type="scientific">Pseudocercospora fuligena</name>
    <dbReference type="NCBI Taxonomy" id="685502"/>
    <lineage>
        <taxon>Eukaryota</taxon>
        <taxon>Fungi</taxon>
        <taxon>Dikarya</taxon>
        <taxon>Ascomycota</taxon>
        <taxon>Pezizomycotina</taxon>
        <taxon>Dothideomycetes</taxon>
        <taxon>Dothideomycetidae</taxon>
        <taxon>Mycosphaerellales</taxon>
        <taxon>Mycosphaerellaceae</taxon>
        <taxon>Pseudocercospora</taxon>
    </lineage>
</organism>
<evidence type="ECO:0000256" key="10">
    <source>
        <dbReference type="ARBA" id="ARBA00022833"/>
    </source>
</evidence>
<feature type="compositionally biased region" description="Basic and acidic residues" evidence="15">
    <location>
        <begin position="721"/>
        <end position="732"/>
    </location>
</feature>
<feature type="domain" description="RING-CH-type" evidence="18">
    <location>
        <begin position="55"/>
        <end position="116"/>
    </location>
</feature>
<evidence type="ECO:0000256" key="11">
    <source>
        <dbReference type="ARBA" id="ARBA00022989"/>
    </source>
</evidence>
<feature type="compositionally biased region" description="Low complexity" evidence="15">
    <location>
        <begin position="493"/>
        <end position="503"/>
    </location>
</feature>
<dbReference type="GO" id="GO:0061630">
    <property type="term" value="F:ubiquitin protein ligase activity"/>
    <property type="evidence" value="ECO:0007669"/>
    <property type="project" value="UniProtKB-EC"/>
</dbReference>
<comment type="catalytic activity">
    <reaction evidence="1">
        <text>S-ubiquitinyl-[E2 ubiquitin-conjugating enzyme]-L-cysteine + [acceptor protein]-L-lysine = [E2 ubiquitin-conjugating enzyme]-L-cysteine + N(6)-ubiquitinyl-[acceptor protein]-L-lysine.</text>
        <dbReference type="EC" id="2.3.2.27"/>
    </reaction>
</comment>
<proteinExistence type="predicted"/>
<dbReference type="FunFam" id="3.30.40.10:FF:000287">
    <property type="entry name" value="RING finger membrane protein"/>
    <property type="match status" value="1"/>
</dbReference>
<feature type="transmembrane region" description="Helical" evidence="16">
    <location>
        <begin position="1664"/>
        <end position="1683"/>
    </location>
</feature>
<dbReference type="EC" id="2.3.2.27" evidence="4"/>
<keyword evidence="7" id="KW-0479">Metal-binding</keyword>
<feature type="transmembrane region" description="Helical" evidence="16">
    <location>
        <begin position="1189"/>
        <end position="1212"/>
    </location>
</feature>
<evidence type="ECO:0000259" key="17">
    <source>
        <dbReference type="PROSITE" id="PS50089"/>
    </source>
</evidence>
<feature type="transmembrane region" description="Helical" evidence="16">
    <location>
        <begin position="1531"/>
        <end position="1549"/>
    </location>
</feature>
<feature type="transmembrane region" description="Helical" evidence="16">
    <location>
        <begin position="1584"/>
        <end position="1607"/>
    </location>
</feature>
<comment type="pathway">
    <text evidence="3">Protein modification; protein ubiquitination.</text>
</comment>
<feature type="compositionally biased region" description="Low complexity" evidence="15">
    <location>
        <begin position="530"/>
        <end position="555"/>
    </location>
</feature>
<feature type="transmembrane region" description="Helical" evidence="16">
    <location>
        <begin position="1140"/>
        <end position="1159"/>
    </location>
</feature>
<feature type="region of interest" description="Disordered" evidence="15">
    <location>
        <begin position="572"/>
        <end position="741"/>
    </location>
</feature>
<feature type="compositionally biased region" description="Basic and acidic residues" evidence="15">
    <location>
        <begin position="621"/>
        <end position="636"/>
    </location>
</feature>
<dbReference type="SMART" id="SM00744">
    <property type="entry name" value="RINGv"/>
    <property type="match status" value="1"/>
</dbReference>
<keyword evidence="9" id="KW-0833">Ubl conjugation pathway</keyword>
<evidence type="ECO:0000256" key="2">
    <source>
        <dbReference type="ARBA" id="ARBA00004141"/>
    </source>
</evidence>
<evidence type="ECO:0000256" key="16">
    <source>
        <dbReference type="SAM" id="Phobius"/>
    </source>
</evidence>
<keyword evidence="20" id="KW-1185">Reference proteome</keyword>
<keyword evidence="6 16" id="KW-0812">Transmembrane</keyword>
<keyword evidence="11 16" id="KW-1133">Transmembrane helix</keyword>
<keyword evidence="12 16" id="KW-0472">Membrane</keyword>
<dbReference type="Gene3D" id="3.30.40.10">
    <property type="entry name" value="Zinc/RING finger domain, C3HC4 (zinc finger)"/>
    <property type="match status" value="1"/>
</dbReference>
<evidence type="ECO:0000256" key="4">
    <source>
        <dbReference type="ARBA" id="ARBA00012483"/>
    </source>
</evidence>
<keyword evidence="5" id="KW-0808">Transferase</keyword>
<feature type="region of interest" description="Disordered" evidence="15">
    <location>
        <begin position="1"/>
        <end position="62"/>
    </location>
</feature>
<feature type="transmembrane region" description="Helical" evidence="16">
    <location>
        <begin position="1761"/>
        <end position="1781"/>
    </location>
</feature>
<feature type="transmembrane region" description="Helical" evidence="16">
    <location>
        <begin position="1488"/>
        <end position="1511"/>
    </location>
</feature>
<evidence type="ECO:0000256" key="12">
    <source>
        <dbReference type="ARBA" id="ARBA00023136"/>
    </source>
</evidence>
<evidence type="ECO:0000313" key="19">
    <source>
        <dbReference type="EMBL" id="KAF7188910.1"/>
    </source>
</evidence>
<dbReference type="PANTHER" id="PTHR13145">
    <property type="entry name" value="SSM4 PROTEIN"/>
    <property type="match status" value="1"/>
</dbReference>
<dbReference type="InterPro" id="IPR011016">
    <property type="entry name" value="Znf_RING-CH"/>
</dbReference>
<keyword evidence="14" id="KW-0175">Coiled coil</keyword>
<keyword evidence="10" id="KW-0862">Zinc</keyword>
<dbReference type="InterPro" id="IPR001841">
    <property type="entry name" value="Znf_RING"/>
</dbReference>
<evidence type="ECO:0000256" key="14">
    <source>
        <dbReference type="SAM" id="Coils"/>
    </source>
</evidence>
<name>A0A8H6RBR1_9PEZI</name>
<feature type="transmembrane region" description="Helical" evidence="16">
    <location>
        <begin position="950"/>
        <end position="975"/>
    </location>
</feature>
<feature type="transmembrane region" description="Helical" evidence="16">
    <location>
        <begin position="904"/>
        <end position="929"/>
    </location>
</feature>
<evidence type="ECO:0000256" key="15">
    <source>
        <dbReference type="SAM" id="MobiDB-lite"/>
    </source>
</evidence>
<comment type="subcellular location">
    <subcellularLocation>
        <location evidence="2">Membrane</location>
        <topology evidence="2">Multi-pass membrane protein</topology>
    </subcellularLocation>
</comment>
<evidence type="ECO:0000256" key="1">
    <source>
        <dbReference type="ARBA" id="ARBA00000900"/>
    </source>
</evidence>
<reference evidence="19" key="1">
    <citation type="submission" date="2020-04" db="EMBL/GenBank/DDBJ databases">
        <title>Draft genome resource of the tomato pathogen Pseudocercospora fuligena.</title>
        <authorList>
            <person name="Zaccaron A."/>
        </authorList>
    </citation>
    <scope>NUCLEOTIDE SEQUENCE</scope>
    <source>
        <strain evidence="19">PF001</strain>
    </source>
</reference>
<feature type="coiled-coil region" evidence="14">
    <location>
        <begin position="339"/>
        <end position="383"/>
    </location>
</feature>
<dbReference type="InterPro" id="IPR056521">
    <property type="entry name" value="MARCHF6-like_C"/>
</dbReference>
<feature type="transmembrane region" description="Helical" evidence="16">
    <location>
        <begin position="1717"/>
        <end position="1741"/>
    </location>
</feature>
<feature type="transmembrane region" description="Helical" evidence="16">
    <location>
        <begin position="150"/>
        <end position="169"/>
    </location>
</feature>
<evidence type="ECO:0000256" key="13">
    <source>
        <dbReference type="PROSITE-ProRule" id="PRU00175"/>
    </source>
</evidence>
<dbReference type="CDD" id="cd16702">
    <property type="entry name" value="RING_CH-C4HC3_MARCH6"/>
    <property type="match status" value="1"/>
</dbReference>
<dbReference type="GO" id="GO:0036503">
    <property type="term" value="P:ERAD pathway"/>
    <property type="evidence" value="ECO:0007669"/>
    <property type="project" value="TreeGrafter"/>
</dbReference>